<feature type="domain" description="GGDEF" evidence="3">
    <location>
        <begin position="143"/>
        <end position="282"/>
    </location>
</feature>
<dbReference type="SUPFAM" id="SSF55073">
    <property type="entry name" value="Nucleotide cyclase"/>
    <property type="match status" value="1"/>
</dbReference>
<dbReference type="SMART" id="SM00052">
    <property type="entry name" value="EAL"/>
    <property type="match status" value="1"/>
</dbReference>
<reference evidence="4 5" key="1">
    <citation type="submission" date="2018-06" db="EMBL/GenBank/DDBJ databases">
        <authorList>
            <consortium name="Pathogen Informatics"/>
            <person name="Doyle S."/>
        </authorList>
    </citation>
    <scope>NUCLEOTIDE SEQUENCE [LARGE SCALE GENOMIC DNA]</scope>
    <source>
        <strain evidence="4 5">NCTC12000</strain>
    </source>
</reference>
<dbReference type="Gene3D" id="3.30.70.270">
    <property type="match status" value="1"/>
</dbReference>
<keyword evidence="1" id="KW-1133">Transmembrane helix</keyword>
<protein>
    <submittedName>
        <fullName evidence="4">Diguanylate cyclase/phosphodiesterase domain-containing protein</fullName>
    </submittedName>
</protein>
<evidence type="ECO:0000313" key="4">
    <source>
        <dbReference type="EMBL" id="STX78212.1"/>
    </source>
</evidence>
<gene>
    <name evidence="4" type="primary">cph2_2</name>
    <name evidence="4" type="ORF">NCTC12000_00089</name>
</gene>
<dbReference type="PROSITE" id="PS50883">
    <property type="entry name" value="EAL"/>
    <property type="match status" value="1"/>
</dbReference>
<dbReference type="EMBL" id="UGOL01000001">
    <property type="protein sequence ID" value="STX78212.1"/>
    <property type="molecule type" value="Genomic_DNA"/>
</dbReference>
<dbReference type="Proteomes" id="UP000254631">
    <property type="component" value="Unassembled WGS sequence"/>
</dbReference>
<dbReference type="Gene3D" id="3.20.20.450">
    <property type="entry name" value="EAL domain"/>
    <property type="match status" value="1"/>
</dbReference>
<dbReference type="SMART" id="SM00267">
    <property type="entry name" value="GGDEF"/>
    <property type="match status" value="1"/>
</dbReference>
<dbReference type="OMA" id="DYEIAPQ"/>
<dbReference type="InterPro" id="IPR029787">
    <property type="entry name" value="Nucleotide_cyclase"/>
</dbReference>
<dbReference type="InterPro" id="IPR050706">
    <property type="entry name" value="Cyclic-di-GMP_PDE-like"/>
</dbReference>
<name>A0A378K4W7_LEGPN</name>
<keyword evidence="1" id="KW-0812">Transmembrane</keyword>
<evidence type="ECO:0000313" key="5">
    <source>
        <dbReference type="Proteomes" id="UP000254631"/>
    </source>
</evidence>
<dbReference type="InterPro" id="IPR043128">
    <property type="entry name" value="Rev_trsase/Diguanyl_cyclase"/>
</dbReference>
<dbReference type="RefSeq" id="WP_011945278.1">
    <property type="nucleotide sequence ID" value="NZ_BAZA01000234.1"/>
</dbReference>
<dbReference type="GO" id="GO:0071111">
    <property type="term" value="F:cyclic-guanylate-specific phosphodiesterase activity"/>
    <property type="evidence" value="ECO:0007669"/>
    <property type="project" value="InterPro"/>
</dbReference>
<keyword evidence="1" id="KW-0472">Membrane</keyword>
<dbReference type="CDD" id="cd01948">
    <property type="entry name" value="EAL"/>
    <property type="match status" value="1"/>
</dbReference>
<organism evidence="4 5">
    <name type="scientific">Legionella pneumophila</name>
    <dbReference type="NCBI Taxonomy" id="446"/>
    <lineage>
        <taxon>Bacteria</taxon>
        <taxon>Pseudomonadati</taxon>
        <taxon>Pseudomonadota</taxon>
        <taxon>Gammaproteobacteria</taxon>
        <taxon>Legionellales</taxon>
        <taxon>Legionellaceae</taxon>
        <taxon>Legionella</taxon>
    </lineage>
</organism>
<dbReference type="PANTHER" id="PTHR33121:SF70">
    <property type="entry name" value="SIGNALING PROTEIN YKOW"/>
    <property type="match status" value="1"/>
</dbReference>
<dbReference type="Pfam" id="PF00563">
    <property type="entry name" value="EAL"/>
    <property type="match status" value="1"/>
</dbReference>
<proteinExistence type="predicted"/>
<accession>A0A378K4W7</accession>
<feature type="transmembrane region" description="Helical" evidence="1">
    <location>
        <begin position="21"/>
        <end position="42"/>
    </location>
</feature>
<evidence type="ECO:0000259" key="3">
    <source>
        <dbReference type="PROSITE" id="PS50887"/>
    </source>
</evidence>
<dbReference type="Pfam" id="PF00990">
    <property type="entry name" value="GGDEF"/>
    <property type="match status" value="1"/>
</dbReference>
<evidence type="ECO:0000259" key="2">
    <source>
        <dbReference type="PROSITE" id="PS50883"/>
    </source>
</evidence>
<sequence length="537" mass="60289">MNIKSNLAYSSVILKGHVNRYAFLGLLISVGSILIASCIVSYQLTGSVSLGGFIQAQRTNPAIWILDLTPFMFVYWGQAFCYGLVNKAESLLVDKTKELLNISGNLELKLKYESNHDSLTNLPNNRLLNEKIRLAIEQLGLQGELAVIVIKINDLNYNFSSFNANNIVKQFAEKLKSILIDPYMLKASLGINMVARLQSDEFAILMPRLKKDLDINELLIHLLTLLNNNLMVDGISINVTSTVGAAIYPAHGEEDDVLVNHAIIAVYQARKENKSYAIYSPEMEEDLIQNRIVMNELQRSIENKDLKIYYQPIVELANGQIVGAESSARFEHPELGLLSAEKFMPLIEGTSLIHNLTTLMLKEVIKQLAAWHDAGHKIFVSVNLSVHHELPELIEKLLNDYEIAPEFLKLEFTERACLTEQMVTKEVFDRLSTMGIKLCIDDFCSENSSFIHLTNFPIENIKIEKSFVLKIAKDAKKAKIVEAIVKLAQTLGWEPLADGIADQNALEKLRDLGCLYGQGLYFSRAVNVAEFTSLLKK</sequence>
<dbReference type="InterPro" id="IPR035919">
    <property type="entry name" value="EAL_sf"/>
</dbReference>
<dbReference type="InterPro" id="IPR000160">
    <property type="entry name" value="GGDEF_dom"/>
</dbReference>
<dbReference type="CDD" id="cd01949">
    <property type="entry name" value="GGDEF"/>
    <property type="match status" value="1"/>
</dbReference>
<dbReference type="SUPFAM" id="SSF141868">
    <property type="entry name" value="EAL domain-like"/>
    <property type="match status" value="1"/>
</dbReference>
<dbReference type="PROSITE" id="PS50887">
    <property type="entry name" value="GGDEF"/>
    <property type="match status" value="1"/>
</dbReference>
<evidence type="ECO:0000256" key="1">
    <source>
        <dbReference type="SAM" id="Phobius"/>
    </source>
</evidence>
<dbReference type="PANTHER" id="PTHR33121">
    <property type="entry name" value="CYCLIC DI-GMP PHOSPHODIESTERASE PDEF"/>
    <property type="match status" value="1"/>
</dbReference>
<dbReference type="InterPro" id="IPR001633">
    <property type="entry name" value="EAL_dom"/>
</dbReference>
<feature type="domain" description="EAL" evidence="2">
    <location>
        <begin position="290"/>
        <end position="537"/>
    </location>
</feature>
<dbReference type="AlphaFoldDB" id="A0A378K4W7"/>